<keyword evidence="2" id="KW-1185">Reference proteome</keyword>
<dbReference type="AlphaFoldDB" id="A0A1W6MLJ0"/>
<evidence type="ECO:0000313" key="1">
    <source>
        <dbReference type="EMBL" id="ARN78463.1"/>
    </source>
</evidence>
<protein>
    <submittedName>
        <fullName evidence="1">Uncharacterized protein</fullName>
    </submittedName>
</protein>
<name>A0A1W6MLJ0_9FLAO</name>
<gene>
    <name evidence="1" type="ORF">BST97_10955</name>
</gene>
<proteinExistence type="predicted"/>
<accession>A0A1W6MLJ0</accession>
<sequence length="64" mass="7622">MNNYRKSLELLRHDNAEDHFFNKAYRVHFTYVVTSNIASLNLKKDERDGVEKAFKTELEFVKEA</sequence>
<dbReference type="EMBL" id="CP019344">
    <property type="protein sequence ID" value="ARN78463.1"/>
    <property type="molecule type" value="Genomic_DNA"/>
</dbReference>
<reference evidence="1 2" key="1">
    <citation type="submission" date="2016-11" db="EMBL/GenBank/DDBJ databases">
        <title>Trade-off between light-utilization and light-protection in marine flavobacteria.</title>
        <authorList>
            <person name="Kumagai Y."/>
        </authorList>
    </citation>
    <scope>NUCLEOTIDE SEQUENCE [LARGE SCALE GENOMIC DNA]</scope>
    <source>
        <strain evidence="1 2">JCM 13191</strain>
    </source>
</reference>
<evidence type="ECO:0000313" key="2">
    <source>
        <dbReference type="Proteomes" id="UP000193431"/>
    </source>
</evidence>
<dbReference type="Proteomes" id="UP000193431">
    <property type="component" value="Chromosome"/>
</dbReference>
<organism evidence="1 2">
    <name type="scientific">Nonlabens spongiae</name>
    <dbReference type="NCBI Taxonomy" id="331648"/>
    <lineage>
        <taxon>Bacteria</taxon>
        <taxon>Pseudomonadati</taxon>
        <taxon>Bacteroidota</taxon>
        <taxon>Flavobacteriia</taxon>
        <taxon>Flavobacteriales</taxon>
        <taxon>Flavobacteriaceae</taxon>
        <taxon>Nonlabens</taxon>
    </lineage>
</organism>
<dbReference type="RefSeq" id="WP_085767268.1">
    <property type="nucleotide sequence ID" value="NZ_CP019344.1"/>
</dbReference>